<feature type="compositionally biased region" description="Polar residues" evidence="1">
    <location>
        <begin position="20"/>
        <end position="35"/>
    </location>
</feature>
<organism evidence="2 3">
    <name type="scientific">Seminavis robusta</name>
    <dbReference type="NCBI Taxonomy" id="568900"/>
    <lineage>
        <taxon>Eukaryota</taxon>
        <taxon>Sar</taxon>
        <taxon>Stramenopiles</taxon>
        <taxon>Ochrophyta</taxon>
        <taxon>Bacillariophyta</taxon>
        <taxon>Bacillariophyceae</taxon>
        <taxon>Bacillariophycidae</taxon>
        <taxon>Naviculales</taxon>
        <taxon>Naviculaceae</taxon>
        <taxon>Seminavis</taxon>
    </lineage>
</organism>
<evidence type="ECO:0000256" key="1">
    <source>
        <dbReference type="SAM" id="MobiDB-lite"/>
    </source>
</evidence>
<reference evidence="2" key="1">
    <citation type="submission" date="2020-06" db="EMBL/GenBank/DDBJ databases">
        <authorList>
            <consortium name="Plant Systems Biology data submission"/>
        </authorList>
    </citation>
    <scope>NUCLEOTIDE SEQUENCE</scope>
    <source>
        <strain evidence="2">D6</strain>
    </source>
</reference>
<dbReference type="Proteomes" id="UP001153069">
    <property type="component" value="Unassembled WGS sequence"/>
</dbReference>
<feature type="region of interest" description="Disordered" evidence="1">
    <location>
        <begin position="1"/>
        <end position="83"/>
    </location>
</feature>
<evidence type="ECO:0000313" key="3">
    <source>
        <dbReference type="Proteomes" id="UP001153069"/>
    </source>
</evidence>
<sequence>MYIFRRSDSMCSVVEPPHKTTISSNNNGGDESSTLDSRRSAKTYPPSRSQQRMDAFLQQSSHASASSSSPLNQSYHSAPLRSLPERSNEPLDFGIHQRAAEGLRYTVYDLVALSAEDKSFRQLKSTLRQNGAVTNEMLKQGLPLFLHKNRSTILRRYFRELDKERAKTEKRMSRASFLRADASMRDASTKSTMSFRKSAFGFAGFL</sequence>
<keyword evidence="3" id="KW-1185">Reference proteome</keyword>
<protein>
    <submittedName>
        <fullName evidence="2">Uncharacterized protein</fullName>
    </submittedName>
</protein>
<dbReference type="EMBL" id="CAICTM010000012">
    <property type="protein sequence ID" value="CAB9496949.1"/>
    <property type="molecule type" value="Genomic_DNA"/>
</dbReference>
<dbReference type="AlphaFoldDB" id="A0A9N8D9Y7"/>
<evidence type="ECO:0000313" key="2">
    <source>
        <dbReference type="EMBL" id="CAB9496949.1"/>
    </source>
</evidence>
<accession>A0A9N8D9Y7</accession>
<gene>
    <name evidence="2" type="ORF">SEMRO_12_G009090.1</name>
</gene>
<comment type="caution">
    <text evidence="2">The sequence shown here is derived from an EMBL/GenBank/DDBJ whole genome shotgun (WGS) entry which is preliminary data.</text>
</comment>
<name>A0A9N8D9Y7_9STRA</name>
<proteinExistence type="predicted"/>
<feature type="compositionally biased region" description="Low complexity" evidence="1">
    <location>
        <begin position="60"/>
        <end position="69"/>
    </location>
</feature>